<proteinExistence type="predicted"/>
<name>A0ABU9WBF3_9BURK</name>
<dbReference type="RefSeq" id="WP_343491131.1">
    <property type="nucleotide sequence ID" value="NZ_JBCPYA010000001.1"/>
</dbReference>
<comment type="caution">
    <text evidence="1">The sequence shown here is derived from an EMBL/GenBank/DDBJ whole genome shotgun (WGS) entry which is preliminary data.</text>
</comment>
<accession>A0ABU9WBF3</accession>
<protein>
    <submittedName>
        <fullName evidence="1">Uncharacterized protein</fullName>
    </submittedName>
</protein>
<evidence type="ECO:0000313" key="2">
    <source>
        <dbReference type="Proteomes" id="UP001466933"/>
    </source>
</evidence>
<sequence length="138" mass="15650">MSIDGAVYAESVARLWSLENGSKVALDPQILFDLRIITDSYFSLQNTVADTPEPSLVPGKDINFALLTRHWLTKNTFSRIAHLAFSYETVHQIESAWSDLGAALRMPFAQERLRISLAALHADCLYVNHEMLFRREVI</sequence>
<keyword evidence="2" id="KW-1185">Reference proteome</keyword>
<dbReference type="Proteomes" id="UP001466933">
    <property type="component" value="Unassembled WGS sequence"/>
</dbReference>
<dbReference type="EMBL" id="JBCPYA010000001">
    <property type="protein sequence ID" value="MEN2469378.1"/>
    <property type="molecule type" value="Genomic_DNA"/>
</dbReference>
<gene>
    <name evidence="1" type="ORF">VOI36_05680</name>
</gene>
<organism evidence="1 2">
    <name type="scientific">Burkholderia theae</name>
    <dbReference type="NCBI Taxonomy" id="3143496"/>
    <lineage>
        <taxon>Bacteria</taxon>
        <taxon>Pseudomonadati</taxon>
        <taxon>Pseudomonadota</taxon>
        <taxon>Betaproteobacteria</taxon>
        <taxon>Burkholderiales</taxon>
        <taxon>Burkholderiaceae</taxon>
        <taxon>Burkholderia</taxon>
    </lineage>
</organism>
<reference evidence="1 2" key="1">
    <citation type="submission" date="2024-05" db="EMBL/GenBank/DDBJ databases">
        <title>Burkholderia sp. Nov. a novel bacteria isolated from rhizosphere soil of Camellia sinensis.</title>
        <authorList>
            <person name="Dong Y."/>
        </authorList>
    </citation>
    <scope>NUCLEOTIDE SEQUENCE [LARGE SCALE GENOMIC DNA]</scope>
    <source>
        <strain evidence="1 2">GS2Y</strain>
    </source>
</reference>
<evidence type="ECO:0000313" key="1">
    <source>
        <dbReference type="EMBL" id="MEN2469378.1"/>
    </source>
</evidence>